<evidence type="ECO:0000313" key="2">
    <source>
        <dbReference type="Proteomes" id="UP000507470"/>
    </source>
</evidence>
<reference evidence="1 2" key="1">
    <citation type="submission" date="2020-06" db="EMBL/GenBank/DDBJ databases">
        <authorList>
            <person name="Li R."/>
            <person name="Bekaert M."/>
        </authorList>
    </citation>
    <scope>NUCLEOTIDE SEQUENCE [LARGE SCALE GENOMIC DNA]</scope>
    <source>
        <strain evidence="2">wild</strain>
    </source>
</reference>
<evidence type="ECO:0000313" key="1">
    <source>
        <dbReference type="EMBL" id="CAC5370017.1"/>
    </source>
</evidence>
<name>A0A6J8AL91_MYTCO</name>
<gene>
    <name evidence="1" type="ORF">MCOR_9006</name>
</gene>
<dbReference type="EMBL" id="CACVKT020001643">
    <property type="protein sequence ID" value="CAC5370017.1"/>
    <property type="molecule type" value="Genomic_DNA"/>
</dbReference>
<accession>A0A6J8AL91</accession>
<dbReference type="AlphaFoldDB" id="A0A6J8AL91"/>
<keyword evidence="2" id="KW-1185">Reference proteome</keyword>
<dbReference type="Proteomes" id="UP000507470">
    <property type="component" value="Unassembled WGS sequence"/>
</dbReference>
<proteinExistence type="predicted"/>
<sequence length="172" mass="19417">MQVILEVVKKKATAGITARLTEGLRLIHPELPKLIKQRCGTELRARTLASTKPEKSQALESLLEELRTTEDAKSMRAVVKRFPKTNQSSFVLRSNFKSCLLCNSAGQPDRPFLSQHTYLPQQDKHFMGKTRAMSDIYDVDGCDSDKNESTFPDQFPVASNRVQIQQSSYIDV</sequence>
<organism evidence="1 2">
    <name type="scientific">Mytilus coruscus</name>
    <name type="common">Sea mussel</name>
    <dbReference type="NCBI Taxonomy" id="42192"/>
    <lineage>
        <taxon>Eukaryota</taxon>
        <taxon>Metazoa</taxon>
        <taxon>Spiralia</taxon>
        <taxon>Lophotrochozoa</taxon>
        <taxon>Mollusca</taxon>
        <taxon>Bivalvia</taxon>
        <taxon>Autobranchia</taxon>
        <taxon>Pteriomorphia</taxon>
        <taxon>Mytilida</taxon>
        <taxon>Mytiloidea</taxon>
        <taxon>Mytilidae</taxon>
        <taxon>Mytilinae</taxon>
        <taxon>Mytilus</taxon>
    </lineage>
</organism>
<protein>
    <submittedName>
        <fullName evidence="1">Uncharacterized protein</fullName>
    </submittedName>
</protein>